<protein>
    <recommendedName>
        <fullName evidence="3">RxLR effector protein</fullName>
    </recommendedName>
</protein>
<accession>A0A081ATL8</accession>
<organism evidence="1 2">
    <name type="scientific">Phytophthora nicotianae P1976</name>
    <dbReference type="NCBI Taxonomy" id="1317066"/>
    <lineage>
        <taxon>Eukaryota</taxon>
        <taxon>Sar</taxon>
        <taxon>Stramenopiles</taxon>
        <taxon>Oomycota</taxon>
        <taxon>Peronosporomycetes</taxon>
        <taxon>Peronosporales</taxon>
        <taxon>Peronosporaceae</taxon>
        <taxon>Phytophthora</taxon>
    </lineage>
</organism>
<proteinExistence type="predicted"/>
<evidence type="ECO:0000313" key="1">
    <source>
        <dbReference type="EMBL" id="ETO82229.1"/>
    </source>
</evidence>
<gene>
    <name evidence="1" type="ORF">F444_03597</name>
</gene>
<comment type="caution">
    <text evidence="1">The sequence shown here is derived from an EMBL/GenBank/DDBJ whole genome shotgun (WGS) entry which is preliminary data.</text>
</comment>
<evidence type="ECO:0008006" key="3">
    <source>
        <dbReference type="Google" id="ProtNLM"/>
    </source>
</evidence>
<dbReference type="AlphaFoldDB" id="A0A081ATL8"/>
<reference evidence="1 2" key="1">
    <citation type="submission" date="2013-11" db="EMBL/GenBank/DDBJ databases">
        <title>The Genome Sequence of Phytophthora parasitica P1976.</title>
        <authorList>
            <consortium name="The Broad Institute Genomics Platform"/>
            <person name="Russ C."/>
            <person name="Tyler B."/>
            <person name="Panabieres F."/>
            <person name="Shan W."/>
            <person name="Tripathy S."/>
            <person name="Grunwald N."/>
            <person name="Machado M."/>
            <person name="Johnson C.S."/>
            <person name="Walker B."/>
            <person name="Young S."/>
            <person name="Zeng Q."/>
            <person name="Gargeya S."/>
            <person name="Fitzgerald M."/>
            <person name="Haas B."/>
            <person name="Abouelleil A."/>
            <person name="Allen A.W."/>
            <person name="Alvarado L."/>
            <person name="Arachchi H.M."/>
            <person name="Berlin A.M."/>
            <person name="Chapman S.B."/>
            <person name="Gainer-Dewar J."/>
            <person name="Goldberg J."/>
            <person name="Griggs A."/>
            <person name="Gujja S."/>
            <person name="Hansen M."/>
            <person name="Howarth C."/>
            <person name="Imamovic A."/>
            <person name="Ireland A."/>
            <person name="Larimer J."/>
            <person name="McCowan C."/>
            <person name="Murphy C."/>
            <person name="Pearson M."/>
            <person name="Poon T.W."/>
            <person name="Priest M."/>
            <person name="Roberts A."/>
            <person name="Saif S."/>
            <person name="Shea T."/>
            <person name="Sisk P."/>
            <person name="Sykes S."/>
            <person name="Wortman J."/>
            <person name="Nusbaum C."/>
            <person name="Birren B."/>
        </authorList>
    </citation>
    <scope>NUCLEOTIDE SEQUENCE [LARGE SCALE GENOMIC DNA]</scope>
    <source>
        <strain evidence="1 2">P1976</strain>
    </source>
</reference>
<evidence type="ECO:0000313" key="2">
    <source>
        <dbReference type="Proteomes" id="UP000028582"/>
    </source>
</evidence>
<sequence>MRKRSYVRQKQQILQEFVTKAEEYRLNKWLTNGETTYDVWTKLKLEDIPIDELNQSPAFKTYVKYAQQFDDDAYRNWRAYDHPQMVGNSEKEMSVKLWLWAEHKRPDEYVRMALGLER</sequence>
<dbReference type="Proteomes" id="UP000028582">
    <property type="component" value="Unassembled WGS sequence"/>
</dbReference>
<dbReference type="EMBL" id="ANJA01000745">
    <property type="protein sequence ID" value="ETO82229.1"/>
    <property type="molecule type" value="Genomic_DNA"/>
</dbReference>
<name>A0A081ATL8_PHYNI</name>